<dbReference type="InterPro" id="IPR000719">
    <property type="entry name" value="Prot_kinase_dom"/>
</dbReference>
<dbReference type="GO" id="GO:0000245">
    <property type="term" value="P:spliceosomal complex assembly"/>
    <property type="evidence" value="ECO:0007669"/>
    <property type="project" value="TreeGrafter"/>
</dbReference>
<dbReference type="Pfam" id="PF00069">
    <property type="entry name" value="Pkinase"/>
    <property type="match status" value="1"/>
</dbReference>
<keyword evidence="6 9" id="KW-0067">ATP-binding</keyword>
<dbReference type="AlphaFoldDB" id="A0A6V8HP91"/>
<dbReference type="InterPro" id="IPR017441">
    <property type="entry name" value="Protein_kinase_ATP_BS"/>
</dbReference>
<evidence type="ECO:0000256" key="5">
    <source>
        <dbReference type="ARBA" id="ARBA00022777"/>
    </source>
</evidence>
<keyword evidence="2" id="KW-0723">Serine/threonine-protein kinase</keyword>
<name>A0A6V8HP91_TALPI</name>
<evidence type="ECO:0000256" key="3">
    <source>
        <dbReference type="ARBA" id="ARBA00022679"/>
    </source>
</evidence>
<dbReference type="GO" id="GO:0005634">
    <property type="term" value="C:nucleus"/>
    <property type="evidence" value="ECO:0007669"/>
    <property type="project" value="TreeGrafter"/>
</dbReference>
<dbReference type="Proteomes" id="UP000053095">
    <property type="component" value="Unassembled WGS sequence"/>
</dbReference>
<dbReference type="PROSITE" id="PS00107">
    <property type="entry name" value="PROTEIN_KINASE_ATP"/>
    <property type="match status" value="1"/>
</dbReference>
<evidence type="ECO:0000313" key="11">
    <source>
        <dbReference type="EMBL" id="GAM43788.1"/>
    </source>
</evidence>
<organism evidence="11 12">
    <name type="scientific">Talaromyces pinophilus</name>
    <name type="common">Penicillium pinophilum</name>
    <dbReference type="NCBI Taxonomy" id="128442"/>
    <lineage>
        <taxon>Eukaryota</taxon>
        <taxon>Fungi</taxon>
        <taxon>Dikarya</taxon>
        <taxon>Ascomycota</taxon>
        <taxon>Pezizomycotina</taxon>
        <taxon>Eurotiomycetes</taxon>
        <taxon>Eurotiomycetidae</taxon>
        <taxon>Eurotiales</taxon>
        <taxon>Trichocomaceae</taxon>
        <taxon>Talaromyces</taxon>
        <taxon>Talaromyces sect. Talaromyces</taxon>
    </lineage>
</organism>
<dbReference type="EMBL" id="DF933856">
    <property type="protein sequence ID" value="GAM43788.1"/>
    <property type="molecule type" value="Genomic_DNA"/>
</dbReference>
<comment type="caution">
    <text evidence="11">The sequence shown here is derived from an EMBL/GenBank/DDBJ whole genome shotgun (WGS) entry which is preliminary data.</text>
</comment>
<gene>
    <name evidence="11" type="ORF">TCE0_060f18885</name>
</gene>
<dbReference type="EC" id="2.7.11.1" evidence="1"/>
<keyword evidence="4 9" id="KW-0547">Nucleotide-binding</keyword>
<accession>A0A6V8HP91</accession>
<keyword evidence="3" id="KW-0808">Transferase</keyword>
<evidence type="ECO:0000256" key="9">
    <source>
        <dbReference type="PROSITE-ProRule" id="PRU10141"/>
    </source>
</evidence>
<keyword evidence="12" id="KW-1185">Reference proteome</keyword>
<reference evidence="12" key="1">
    <citation type="journal article" date="2015" name="Genome Announc.">
        <title>Draft genome sequence of Talaromyces cellulolyticus strain Y-94, a source of lignocellulosic biomass-degrading enzymes.</title>
        <authorList>
            <person name="Fujii T."/>
            <person name="Koike H."/>
            <person name="Sawayama S."/>
            <person name="Yano S."/>
            <person name="Inoue H."/>
        </authorList>
    </citation>
    <scope>NUCLEOTIDE SEQUENCE [LARGE SCALE GENOMIC DNA]</scope>
    <source>
        <strain evidence="12">Y-94</strain>
    </source>
</reference>
<dbReference type="GO" id="GO:0004674">
    <property type="term" value="F:protein serine/threonine kinase activity"/>
    <property type="evidence" value="ECO:0007669"/>
    <property type="project" value="UniProtKB-KW"/>
</dbReference>
<dbReference type="SUPFAM" id="SSF56112">
    <property type="entry name" value="Protein kinase-like (PK-like)"/>
    <property type="match status" value="1"/>
</dbReference>
<feature type="domain" description="Protein kinase" evidence="10">
    <location>
        <begin position="43"/>
        <end position="380"/>
    </location>
</feature>
<dbReference type="SMART" id="SM00220">
    <property type="entry name" value="S_TKc"/>
    <property type="match status" value="1"/>
</dbReference>
<evidence type="ECO:0000256" key="4">
    <source>
        <dbReference type="ARBA" id="ARBA00022741"/>
    </source>
</evidence>
<evidence type="ECO:0000256" key="7">
    <source>
        <dbReference type="ARBA" id="ARBA00047899"/>
    </source>
</evidence>
<dbReference type="PANTHER" id="PTHR47634">
    <property type="entry name" value="PROTEIN KINASE DOMAIN-CONTAINING PROTEIN-RELATED"/>
    <property type="match status" value="1"/>
</dbReference>
<dbReference type="PANTHER" id="PTHR47634:SF9">
    <property type="entry name" value="PROTEIN KINASE DOMAIN-CONTAINING PROTEIN-RELATED"/>
    <property type="match status" value="1"/>
</dbReference>
<dbReference type="Gene3D" id="3.30.200.20">
    <property type="entry name" value="Phosphorylase Kinase, domain 1"/>
    <property type="match status" value="1"/>
</dbReference>
<sequence length="403" mass="46108">MTACMGPGKIKYKFVEEVERLDYYVPGGYHPTMLGDEFCSGRYVVAHKLGFGRSATIWLAEDTETRRLVAIKISTAESADRMHELEILSRLTKAESDLPGKRIVQNLLDSFTISGPNGTHRCLITDAARLNLNEVKEYPYHRLLHLPVARAIATKLVLGVQFIHSQGIVHGDLHLGNMLLQLPSDMKNMTLKKLRARTGEPAKELVVREDGLPLDPGYTAHTPLLLAPPESRFADAGNLDEPLSFSADIWTLACTMWDIFGCWPPFESFPVSLDEVTMEHVEMLGKLPDRWWNEWKERSNWFDEDGHKNVKEDLRQWYGNTARDWDMRFDENIRQPRERNGFDFFSVDEEAAFRGMMKLMFVLEPSKRATIDEVVECEWMQRWGLPELIALAEEVTGSDHLAV</sequence>
<evidence type="ECO:0000256" key="8">
    <source>
        <dbReference type="ARBA" id="ARBA00048679"/>
    </source>
</evidence>
<evidence type="ECO:0000313" key="12">
    <source>
        <dbReference type="Proteomes" id="UP000053095"/>
    </source>
</evidence>
<evidence type="ECO:0000256" key="1">
    <source>
        <dbReference type="ARBA" id="ARBA00012513"/>
    </source>
</evidence>
<evidence type="ECO:0000259" key="10">
    <source>
        <dbReference type="PROSITE" id="PS50011"/>
    </source>
</evidence>
<dbReference type="GO" id="GO:0050684">
    <property type="term" value="P:regulation of mRNA processing"/>
    <property type="evidence" value="ECO:0007669"/>
    <property type="project" value="TreeGrafter"/>
</dbReference>
<evidence type="ECO:0000256" key="6">
    <source>
        <dbReference type="ARBA" id="ARBA00022840"/>
    </source>
</evidence>
<dbReference type="InterPro" id="IPR011009">
    <property type="entry name" value="Kinase-like_dom_sf"/>
</dbReference>
<keyword evidence="5" id="KW-0418">Kinase</keyword>
<proteinExistence type="predicted"/>
<dbReference type="GO" id="GO:0005737">
    <property type="term" value="C:cytoplasm"/>
    <property type="evidence" value="ECO:0007669"/>
    <property type="project" value="TreeGrafter"/>
</dbReference>
<dbReference type="GO" id="GO:0005524">
    <property type="term" value="F:ATP binding"/>
    <property type="evidence" value="ECO:0007669"/>
    <property type="project" value="UniProtKB-UniRule"/>
</dbReference>
<evidence type="ECO:0000256" key="2">
    <source>
        <dbReference type="ARBA" id="ARBA00022527"/>
    </source>
</evidence>
<dbReference type="InterPro" id="IPR051334">
    <property type="entry name" value="SRPK"/>
</dbReference>
<dbReference type="PROSITE" id="PS50011">
    <property type="entry name" value="PROTEIN_KINASE_DOM"/>
    <property type="match status" value="1"/>
</dbReference>
<feature type="binding site" evidence="9">
    <location>
        <position position="72"/>
    </location>
    <ligand>
        <name>ATP</name>
        <dbReference type="ChEBI" id="CHEBI:30616"/>
    </ligand>
</feature>
<comment type="catalytic activity">
    <reaction evidence="7">
        <text>L-threonyl-[protein] + ATP = O-phospho-L-threonyl-[protein] + ADP + H(+)</text>
        <dbReference type="Rhea" id="RHEA:46608"/>
        <dbReference type="Rhea" id="RHEA-COMP:11060"/>
        <dbReference type="Rhea" id="RHEA-COMP:11605"/>
        <dbReference type="ChEBI" id="CHEBI:15378"/>
        <dbReference type="ChEBI" id="CHEBI:30013"/>
        <dbReference type="ChEBI" id="CHEBI:30616"/>
        <dbReference type="ChEBI" id="CHEBI:61977"/>
        <dbReference type="ChEBI" id="CHEBI:456216"/>
        <dbReference type="EC" id="2.7.11.1"/>
    </reaction>
</comment>
<comment type="catalytic activity">
    <reaction evidence="8">
        <text>L-seryl-[protein] + ATP = O-phospho-L-seryl-[protein] + ADP + H(+)</text>
        <dbReference type="Rhea" id="RHEA:17989"/>
        <dbReference type="Rhea" id="RHEA-COMP:9863"/>
        <dbReference type="Rhea" id="RHEA-COMP:11604"/>
        <dbReference type="ChEBI" id="CHEBI:15378"/>
        <dbReference type="ChEBI" id="CHEBI:29999"/>
        <dbReference type="ChEBI" id="CHEBI:30616"/>
        <dbReference type="ChEBI" id="CHEBI:83421"/>
        <dbReference type="ChEBI" id="CHEBI:456216"/>
        <dbReference type="EC" id="2.7.11.1"/>
    </reaction>
</comment>
<protein>
    <recommendedName>
        <fullName evidence="1">non-specific serine/threonine protein kinase</fullName>
        <ecNumber evidence="1">2.7.11.1</ecNumber>
    </recommendedName>
</protein>
<dbReference type="Gene3D" id="1.10.510.10">
    <property type="entry name" value="Transferase(Phosphotransferase) domain 1"/>
    <property type="match status" value="1"/>
</dbReference>